<dbReference type="SMART" id="SM00327">
    <property type="entry name" value="VWA"/>
    <property type="match status" value="1"/>
</dbReference>
<evidence type="ECO:0000256" key="1">
    <source>
        <dbReference type="SAM" id="MobiDB-lite"/>
    </source>
</evidence>
<keyword evidence="2" id="KW-0472">Membrane</keyword>
<feature type="domain" description="VWFA" evidence="3">
    <location>
        <begin position="33"/>
        <end position="208"/>
    </location>
</feature>
<dbReference type="Gene3D" id="3.40.50.410">
    <property type="entry name" value="von Willebrand factor, type A domain"/>
    <property type="match status" value="1"/>
</dbReference>
<organism evidence="4 5">
    <name type="scientific">Candidatus Nitrosocosmicus arcticus</name>
    <dbReference type="NCBI Taxonomy" id="2035267"/>
    <lineage>
        <taxon>Archaea</taxon>
        <taxon>Nitrososphaerota</taxon>
        <taxon>Nitrososphaeria</taxon>
        <taxon>Nitrososphaerales</taxon>
        <taxon>Nitrososphaeraceae</taxon>
        <taxon>Candidatus Nitrosocosmicus</taxon>
    </lineage>
</organism>
<dbReference type="EMBL" id="VOAH01000008">
    <property type="protein sequence ID" value="TVP40287.1"/>
    <property type="molecule type" value="Genomic_DNA"/>
</dbReference>
<keyword evidence="2" id="KW-0812">Transmembrane</keyword>
<comment type="caution">
    <text evidence="4">The sequence shown here is derived from an EMBL/GenBank/DDBJ whole genome shotgun (WGS) entry which is preliminary data.</text>
</comment>
<dbReference type="SUPFAM" id="SSF53300">
    <property type="entry name" value="vWA-like"/>
    <property type="match status" value="1"/>
</dbReference>
<dbReference type="Pfam" id="PF13519">
    <property type="entry name" value="VWA_2"/>
    <property type="match status" value="1"/>
</dbReference>
<evidence type="ECO:0000256" key="2">
    <source>
        <dbReference type="SAM" id="Phobius"/>
    </source>
</evidence>
<dbReference type="InterPro" id="IPR002035">
    <property type="entry name" value="VWF_A"/>
</dbReference>
<reference evidence="4 5" key="1">
    <citation type="journal article" date="2019" name="Front. Microbiol.">
        <title>Ammonia Oxidation by the Arctic Terrestrial Thaumarchaeote Candidatus Nitrosocosmicus arcticus Is Stimulated by Increasing Temperatures.</title>
        <authorList>
            <person name="Alves R.J.E."/>
            <person name="Kerou M."/>
            <person name="Zappe A."/>
            <person name="Bittner R."/>
            <person name="Abby S.S."/>
            <person name="Schmidt H.A."/>
            <person name="Pfeifer K."/>
            <person name="Schleper C."/>
        </authorList>
    </citation>
    <scope>NUCLEOTIDE SEQUENCE [LARGE SCALE GENOMIC DNA]</scope>
    <source>
        <strain evidence="4 5">Kfb</strain>
    </source>
</reference>
<keyword evidence="5" id="KW-1185">Reference proteome</keyword>
<gene>
    <name evidence="4" type="ORF">NARC_80013</name>
</gene>
<feature type="transmembrane region" description="Helical" evidence="2">
    <location>
        <begin position="7"/>
        <end position="25"/>
    </location>
</feature>
<protein>
    <submittedName>
        <fullName evidence="4">von Willebrand factor type A domain protein</fullName>
    </submittedName>
</protein>
<keyword evidence="2" id="KW-1133">Transmembrane helix</keyword>
<evidence type="ECO:0000259" key="3">
    <source>
        <dbReference type="PROSITE" id="PS50234"/>
    </source>
</evidence>
<proteinExistence type="predicted"/>
<evidence type="ECO:0000313" key="4">
    <source>
        <dbReference type="EMBL" id="TVP40287.1"/>
    </source>
</evidence>
<evidence type="ECO:0000313" key="5">
    <source>
        <dbReference type="Proteomes" id="UP000315289"/>
    </source>
</evidence>
<dbReference type="AlphaFoldDB" id="A0A557SUK9"/>
<name>A0A557SUK9_9ARCH</name>
<dbReference type="CDD" id="cd00198">
    <property type="entry name" value="vWFA"/>
    <property type="match status" value="1"/>
</dbReference>
<dbReference type="PROSITE" id="PS50234">
    <property type="entry name" value="VWFA"/>
    <property type="match status" value="1"/>
</dbReference>
<sequence length="249" mass="27694">MILLGEIVINIIHLIFLILMTLPGGEISKRELHFIWIVDCSGSMRDEGKIQALNYAIKEAIPHMQRESENNIQANLLISALKFSTGAQWIIPPTMVNEFKWTDIEAKGETDLGQAFLLLSEILHIPPMTERGLPPVLVLLSDGQPTDNFKDGLDKLLSEPWGRKAIRVSIAIGEDANTDILQRFIGDGERQPLLARNPESLTKYIKWVSTVVQSASAKPKSQQKSYDGSISNVDIPKPPEMISGATDVW</sequence>
<feature type="region of interest" description="Disordered" evidence="1">
    <location>
        <begin position="218"/>
        <end position="249"/>
    </location>
</feature>
<accession>A0A557SUK9</accession>
<dbReference type="InterPro" id="IPR036465">
    <property type="entry name" value="vWFA_dom_sf"/>
</dbReference>
<dbReference type="Proteomes" id="UP000315289">
    <property type="component" value="Unassembled WGS sequence"/>
</dbReference>